<protein>
    <submittedName>
        <fullName evidence="2">Uncharacterized protein</fullName>
    </submittedName>
</protein>
<feature type="compositionally biased region" description="Acidic residues" evidence="1">
    <location>
        <begin position="141"/>
        <end position="150"/>
    </location>
</feature>
<dbReference type="Proteomes" id="UP000700732">
    <property type="component" value="Unassembled WGS sequence"/>
</dbReference>
<comment type="caution">
    <text evidence="2">The sequence shown here is derived from an EMBL/GenBank/DDBJ whole genome shotgun (WGS) entry which is preliminary data.</text>
</comment>
<name>A0ABR6WFM1_9BACT</name>
<sequence>MYVPALWFTYSASKKLNLSKRLIEEYTHKEVLSKTYEGLSNQISSINDKEQSEELKFRLLSSFLQISSENPGKLISNYNSSDHPIMEALEQSYKFQLAIDKLEGIPGMGKIAAIFESKSKKKIDTKATKIEDGFESKMSEEEMSIDDDNT</sequence>
<reference evidence="2 3" key="1">
    <citation type="submission" date="2019-06" db="EMBL/GenBank/DDBJ databases">
        <title>Spirosoma utsteinense sp. nov. isolated from Antarctic ice-free soils.</title>
        <authorList>
            <person name="Tahon G."/>
        </authorList>
    </citation>
    <scope>NUCLEOTIDE SEQUENCE [LARGE SCALE GENOMIC DNA]</scope>
    <source>
        <strain evidence="2 3">LMG 31447</strain>
    </source>
</reference>
<accession>A0ABR6WFM1</accession>
<feature type="region of interest" description="Disordered" evidence="1">
    <location>
        <begin position="131"/>
        <end position="150"/>
    </location>
</feature>
<feature type="compositionally biased region" description="Basic and acidic residues" evidence="1">
    <location>
        <begin position="131"/>
        <end position="140"/>
    </location>
</feature>
<proteinExistence type="predicted"/>
<dbReference type="EMBL" id="VFIA01000126">
    <property type="protein sequence ID" value="MBC3795348.1"/>
    <property type="molecule type" value="Genomic_DNA"/>
</dbReference>
<evidence type="ECO:0000256" key="1">
    <source>
        <dbReference type="SAM" id="MobiDB-lite"/>
    </source>
</evidence>
<keyword evidence="3" id="KW-1185">Reference proteome</keyword>
<evidence type="ECO:0000313" key="2">
    <source>
        <dbReference type="EMBL" id="MBC3795348.1"/>
    </source>
</evidence>
<evidence type="ECO:0000313" key="3">
    <source>
        <dbReference type="Proteomes" id="UP000700732"/>
    </source>
</evidence>
<gene>
    <name evidence="2" type="ORF">FH603_5885</name>
</gene>
<organism evidence="2 3">
    <name type="scientific">Spirosoma utsteinense</name>
    <dbReference type="NCBI Taxonomy" id="2585773"/>
    <lineage>
        <taxon>Bacteria</taxon>
        <taxon>Pseudomonadati</taxon>
        <taxon>Bacteroidota</taxon>
        <taxon>Cytophagia</taxon>
        <taxon>Cytophagales</taxon>
        <taxon>Cytophagaceae</taxon>
        <taxon>Spirosoma</taxon>
    </lineage>
</organism>
<dbReference type="RefSeq" id="WP_186742649.1">
    <property type="nucleotide sequence ID" value="NZ_VFIA01000126.1"/>
</dbReference>